<dbReference type="SUPFAM" id="SSF55486">
    <property type="entry name" value="Metalloproteases ('zincins'), catalytic domain"/>
    <property type="match status" value="1"/>
</dbReference>
<dbReference type="InterPro" id="IPR006026">
    <property type="entry name" value="Peptidase_Metallo"/>
</dbReference>
<proteinExistence type="predicted"/>
<comment type="caution">
    <text evidence="1">Lacks conserved residue(s) required for the propagation of feature annotation.</text>
</comment>
<feature type="chain" id="PRO_5012565035" description="Peptidase M12A domain-containing protein" evidence="2">
    <location>
        <begin position="16"/>
        <end position="525"/>
    </location>
</feature>
<dbReference type="EMBL" id="FN653017">
    <property type="protein sequence ID" value="CBY21534.1"/>
    <property type="molecule type" value="Genomic_DNA"/>
</dbReference>
<feature type="domain" description="Peptidase M12A" evidence="3">
    <location>
        <begin position="309"/>
        <end position="525"/>
    </location>
</feature>
<keyword evidence="2" id="KW-0732">Signal</keyword>
<keyword evidence="1" id="KW-0862">Zinc</keyword>
<dbReference type="GO" id="GO:0004222">
    <property type="term" value="F:metalloendopeptidase activity"/>
    <property type="evidence" value="ECO:0007669"/>
    <property type="project" value="UniProtKB-UniRule"/>
</dbReference>
<keyword evidence="1" id="KW-0482">Metalloprotease</keyword>
<accession>E4WUK4</accession>
<dbReference type="Pfam" id="PF01400">
    <property type="entry name" value="Astacin"/>
    <property type="match status" value="1"/>
</dbReference>
<feature type="active site" evidence="1">
    <location>
        <position position="441"/>
    </location>
</feature>
<dbReference type="AlphaFoldDB" id="E4WUK4"/>
<sequence length="525" mass="60850">MQMLQFVLLFQSCLAFDWQYSCGDCNRHNIFGRDCNRGPKFCTDCLEVYVDNFDASKSTTYLVPVEKSTLSKVYKAVLSDFTTRSFPCTEENEDLCKFTCLSECNKASNCWTGYGYREEGNKWTCKWISSKSWTFNSGPTRISSGAVRNLSMFRKMRIGKNFAGTIEKRMTDMSYSQMCHAKKNSKSLSTHSYFIPIPCRDYESSCIFGFVVDSRTDKIQQDGADRCYCADPFKVVDNVEKSTKKIDENFHFGDIRIFDDDGELENQFVCTIWQKSLEYDEQISNFASKIVKPKTIGGYQCNLRANERPKIAELWTDYYCDGYLVPYEFSQDRQEKLRGEDKTRVKKALENAISHLEQTTQIKLIPVEEFLQKTQLEDAFSNNLINFKNCDKEKHMCHKISFANTGGHSCSSLVGKNGKMMVHTINLGPMYCHSVVNILHELLHAFSFMHEHSRPDRDEYIQMFPENYSYGQEHNFAILPKEKFNTRAESSFDFASIMLYSPAAGNRGDPTWKRRDGKPFMHWFF</sequence>
<name>E4WUK4_OIKDI</name>
<evidence type="ECO:0000256" key="2">
    <source>
        <dbReference type="SAM" id="SignalP"/>
    </source>
</evidence>
<evidence type="ECO:0000313" key="4">
    <source>
        <dbReference type="EMBL" id="CBY21534.1"/>
    </source>
</evidence>
<evidence type="ECO:0000259" key="3">
    <source>
        <dbReference type="PROSITE" id="PS51864"/>
    </source>
</evidence>
<dbReference type="PANTHER" id="PTHR10127:SF850">
    <property type="entry name" value="METALLOENDOPEPTIDASE"/>
    <property type="match status" value="1"/>
</dbReference>
<dbReference type="GO" id="GO:0006508">
    <property type="term" value="P:proteolysis"/>
    <property type="evidence" value="ECO:0007669"/>
    <property type="project" value="UniProtKB-KW"/>
</dbReference>
<gene>
    <name evidence="4" type="ORF">GSOID_T00009304001</name>
</gene>
<dbReference type="Proteomes" id="UP000001307">
    <property type="component" value="Unassembled WGS sequence"/>
</dbReference>
<feature type="binding site" evidence="1">
    <location>
        <position position="450"/>
    </location>
    <ligand>
        <name>Zn(2+)</name>
        <dbReference type="ChEBI" id="CHEBI:29105"/>
        <note>catalytic</note>
    </ligand>
</feature>
<dbReference type="PROSITE" id="PS51864">
    <property type="entry name" value="ASTACIN"/>
    <property type="match status" value="1"/>
</dbReference>
<dbReference type="PANTHER" id="PTHR10127">
    <property type="entry name" value="DISCOIDIN, CUB, EGF, LAMININ , AND ZINC METALLOPROTEASE DOMAIN CONTAINING"/>
    <property type="match status" value="1"/>
</dbReference>
<evidence type="ECO:0000256" key="1">
    <source>
        <dbReference type="PROSITE-ProRule" id="PRU01211"/>
    </source>
</evidence>
<organism evidence="4 5">
    <name type="scientific">Oikopleura dioica</name>
    <name type="common">Tunicate</name>
    <dbReference type="NCBI Taxonomy" id="34765"/>
    <lineage>
        <taxon>Eukaryota</taxon>
        <taxon>Metazoa</taxon>
        <taxon>Chordata</taxon>
        <taxon>Tunicata</taxon>
        <taxon>Appendicularia</taxon>
        <taxon>Copelata</taxon>
        <taxon>Oikopleuridae</taxon>
        <taxon>Oikopleura</taxon>
    </lineage>
</organism>
<feature type="binding site" evidence="1">
    <location>
        <position position="440"/>
    </location>
    <ligand>
        <name>Zn(2+)</name>
        <dbReference type="ChEBI" id="CHEBI:29105"/>
        <note>catalytic</note>
    </ligand>
</feature>
<evidence type="ECO:0000313" key="5">
    <source>
        <dbReference type="Proteomes" id="UP000001307"/>
    </source>
</evidence>
<dbReference type="GO" id="GO:0008270">
    <property type="term" value="F:zinc ion binding"/>
    <property type="evidence" value="ECO:0007669"/>
    <property type="project" value="UniProtKB-UniRule"/>
</dbReference>
<protein>
    <recommendedName>
        <fullName evidence="3">Peptidase M12A domain-containing protein</fullName>
    </recommendedName>
</protein>
<keyword evidence="1" id="KW-0645">Protease</keyword>
<dbReference type="OrthoDB" id="6061307at2759"/>
<dbReference type="InterPro" id="IPR001506">
    <property type="entry name" value="Peptidase_M12A"/>
</dbReference>
<keyword evidence="5" id="KW-1185">Reference proteome</keyword>
<keyword evidence="1" id="KW-0378">Hydrolase</keyword>
<dbReference type="SMART" id="SM00235">
    <property type="entry name" value="ZnMc"/>
    <property type="match status" value="1"/>
</dbReference>
<feature type="signal peptide" evidence="2">
    <location>
        <begin position="1"/>
        <end position="15"/>
    </location>
</feature>
<dbReference type="Gene3D" id="3.40.390.10">
    <property type="entry name" value="Collagenase (Catalytic Domain)"/>
    <property type="match status" value="1"/>
</dbReference>
<dbReference type="InterPro" id="IPR024079">
    <property type="entry name" value="MetalloPept_cat_dom_sf"/>
</dbReference>
<reference evidence="4 5" key="1">
    <citation type="journal article" date="2010" name="Science">
        <title>Plasticity of animal genome architecture unmasked by rapid evolution of a pelagic tunicate.</title>
        <authorList>
            <person name="Denoeud F."/>
            <person name="Henriet S."/>
            <person name="Mungpakdee S."/>
            <person name="Aury J.M."/>
            <person name="Da Silva C."/>
            <person name="Brinkmann H."/>
            <person name="Mikhaleva J."/>
            <person name="Olsen L.C."/>
            <person name="Jubin C."/>
            <person name="Canestro C."/>
            <person name="Bouquet J.M."/>
            <person name="Danks G."/>
            <person name="Poulain J."/>
            <person name="Campsteijn C."/>
            <person name="Adamski M."/>
            <person name="Cross I."/>
            <person name="Yadetie F."/>
            <person name="Muffato M."/>
            <person name="Louis A."/>
            <person name="Butcher S."/>
            <person name="Tsagkogeorga G."/>
            <person name="Konrad A."/>
            <person name="Singh S."/>
            <person name="Jensen M.F."/>
            <person name="Cong E.H."/>
            <person name="Eikeseth-Otteraa H."/>
            <person name="Noel B."/>
            <person name="Anthouard V."/>
            <person name="Porcel B.M."/>
            <person name="Kachouri-Lafond R."/>
            <person name="Nishino A."/>
            <person name="Ugolini M."/>
            <person name="Chourrout P."/>
            <person name="Nishida H."/>
            <person name="Aasland R."/>
            <person name="Huzurbazar S."/>
            <person name="Westhof E."/>
            <person name="Delsuc F."/>
            <person name="Lehrach H."/>
            <person name="Reinhardt R."/>
            <person name="Weissenbach J."/>
            <person name="Roy S.W."/>
            <person name="Artiguenave F."/>
            <person name="Postlethwait J.H."/>
            <person name="Manak J.R."/>
            <person name="Thompson E.M."/>
            <person name="Jaillon O."/>
            <person name="Du Pasquier L."/>
            <person name="Boudinot P."/>
            <person name="Liberles D.A."/>
            <person name="Volff J.N."/>
            <person name="Philippe H."/>
            <person name="Lenhard B."/>
            <person name="Roest Crollius H."/>
            <person name="Wincker P."/>
            <person name="Chourrout D."/>
        </authorList>
    </citation>
    <scope>NUCLEOTIDE SEQUENCE [LARGE SCALE GENOMIC DNA]</scope>
</reference>
<dbReference type="InParanoid" id="E4WUK4"/>
<comment type="cofactor">
    <cofactor evidence="1">
        <name>Zn(2+)</name>
        <dbReference type="ChEBI" id="CHEBI:29105"/>
    </cofactor>
    <text evidence="1">Binds 1 zinc ion per subunit.</text>
</comment>
<keyword evidence="1" id="KW-0479">Metal-binding</keyword>
<feature type="binding site" evidence="1">
    <location>
        <position position="444"/>
    </location>
    <ligand>
        <name>Zn(2+)</name>
        <dbReference type="ChEBI" id="CHEBI:29105"/>
        <note>catalytic</note>
    </ligand>
</feature>